<comment type="catalytic activity">
    <reaction evidence="1">
        <text>chorismate = prephenate</text>
        <dbReference type="Rhea" id="RHEA:13897"/>
        <dbReference type="ChEBI" id="CHEBI:29748"/>
        <dbReference type="ChEBI" id="CHEBI:29934"/>
        <dbReference type="EC" id="5.4.99.5"/>
    </reaction>
</comment>
<dbReference type="SUPFAM" id="SSF48600">
    <property type="entry name" value="Chorismate mutase II"/>
    <property type="match status" value="1"/>
</dbReference>
<dbReference type="SUPFAM" id="SSF55021">
    <property type="entry name" value="ACT-like"/>
    <property type="match status" value="1"/>
</dbReference>
<dbReference type="UniPathway" id="UPA00121">
    <property type="reaction ID" value="UER00345"/>
</dbReference>
<dbReference type="PROSITE" id="PS51671">
    <property type="entry name" value="ACT"/>
    <property type="match status" value="1"/>
</dbReference>
<evidence type="ECO:0000256" key="19">
    <source>
        <dbReference type="PIRSR" id="PIRSR001500-2"/>
    </source>
</evidence>
<comment type="subcellular location">
    <subcellularLocation>
        <location evidence="3">Cytoplasm</location>
    </subcellularLocation>
</comment>
<dbReference type="PROSITE" id="PS51171">
    <property type="entry name" value="PREPHENATE_DEHYDR_3"/>
    <property type="match status" value="1"/>
</dbReference>
<evidence type="ECO:0000256" key="14">
    <source>
        <dbReference type="ARBA" id="ARBA00023239"/>
    </source>
</evidence>
<dbReference type="CDD" id="cd04905">
    <property type="entry name" value="ACT_CM-PDT"/>
    <property type="match status" value="1"/>
</dbReference>
<evidence type="ECO:0000256" key="3">
    <source>
        <dbReference type="ARBA" id="ARBA00004496"/>
    </source>
</evidence>
<keyword evidence="24" id="KW-1185">Reference proteome</keyword>
<evidence type="ECO:0000256" key="11">
    <source>
        <dbReference type="ARBA" id="ARBA00023141"/>
    </source>
</evidence>
<dbReference type="CDD" id="cd13630">
    <property type="entry name" value="PBP2_PDT_1"/>
    <property type="match status" value="1"/>
</dbReference>
<dbReference type="UniPathway" id="UPA00120">
    <property type="reaction ID" value="UER00203"/>
</dbReference>
<feature type="domain" description="ACT" evidence="22">
    <location>
        <begin position="279"/>
        <end position="357"/>
    </location>
</feature>
<protein>
    <recommendedName>
        <fullName evidence="8">Bifunctional chorismate mutase/prephenate dehydratase</fullName>
        <ecNumber evidence="7">4.2.1.51</ecNumber>
        <ecNumber evidence="6">5.4.99.5</ecNumber>
    </recommendedName>
    <alternativeName>
        <fullName evidence="17">Chorismate mutase-prephenate dehydratase</fullName>
    </alternativeName>
    <alternativeName>
        <fullName evidence="16">p-protein</fullName>
    </alternativeName>
</protein>
<feature type="domain" description="Prephenate dehydratase" evidence="21">
    <location>
        <begin position="89"/>
        <end position="266"/>
    </location>
</feature>
<gene>
    <name evidence="23" type="ORF">M23134_04328</name>
</gene>
<keyword evidence="15" id="KW-0511">Multifunctional enzyme</keyword>
<evidence type="ECO:0000256" key="10">
    <source>
        <dbReference type="ARBA" id="ARBA00022605"/>
    </source>
</evidence>
<dbReference type="PROSITE" id="PS51168">
    <property type="entry name" value="CHORISMATE_MUT_2"/>
    <property type="match status" value="1"/>
</dbReference>
<comment type="caution">
    <text evidence="23">The sequence shown here is derived from an EMBL/GenBank/DDBJ whole genome shotgun (WGS) entry which is preliminary data.</text>
</comment>
<evidence type="ECO:0000256" key="13">
    <source>
        <dbReference type="ARBA" id="ARBA00023235"/>
    </source>
</evidence>
<evidence type="ECO:0000259" key="20">
    <source>
        <dbReference type="PROSITE" id="PS51168"/>
    </source>
</evidence>
<dbReference type="EC" id="4.2.1.51" evidence="7"/>
<dbReference type="RefSeq" id="WP_002697671.1">
    <property type="nucleotide sequence ID" value="NZ_AAWS01000015.1"/>
</dbReference>
<keyword evidence="14" id="KW-0456">Lyase</keyword>
<proteinExistence type="predicted"/>
<dbReference type="eggNOG" id="COG0077">
    <property type="taxonomic scope" value="Bacteria"/>
</dbReference>
<accession>A1ZLU9</accession>
<reference evidence="23 24" key="1">
    <citation type="submission" date="2007-01" db="EMBL/GenBank/DDBJ databases">
        <authorList>
            <person name="Haygood M."/>
            <person name="Podell S."/>
            <person name="Anderson C."/>
            <person name="Hopkinson B."/>
            <person name="Roe K."/>
            <person name="Barbeau K."/>
            <person name="Gaasterland T."/>
            <person name="Ferriera S."/>
            <person name="Johnson J."/>
            <person name="Kravitz S."/>
            <person name="Beeson K."/>
            <person name="Sutton G."/>
            <person name="Rogers Y.-H."/>
            <person name="Friedman R."/>
            <person name="Frazier M."/>
            <person name="Venter J.C."/>
        </authorList>
    </citation>
    <scope>NUCLEOTIDE SEQUENCE [LARGE SCALE GENOMIC DNA]</scope>
    <source>
        <strain evidence="23 24">ATCC 23134</strain>
    </source>
</reference>
<evidence type="ECO:0000256" key="18">
    <source>
        <dbReference type="ARBA" id="ARBA00047848"/>
    </source>
</evidence>
<dbReference type="NCBIfam" id="TIGR01807">
    <property type="entry name" value="CM_P2"/>
    <property type="match status" value="1"/>
</dbReference>
<dbReference type="Gene3D" id="3.30.70.260">
    <property type="match status" value="1"/>
</dbReference>
<dbReference type="Pfam" id="PF00800">
    <property type="entry name" value="PDT"/>
    <property type="match status" value="1"/>
</dbReference>
<evidence type="ECO:0000256" key="2">
    <source>
        <dbReference type="ARBA" id="ARBA00002364"/>
    </source>
</evidence>
<evidence type="ECO:0000256" key="1">
    <source>
        <dbReference type="ARBA" id="ARBA00000824"/>
    </source>
</evidence>
<dbReference type="GO" id="GO:0009094">
    <property type="term" value="P:L-phenylalanine biosynthetic process"/>
    <property type="evidence" value="ECO:0007669"/>
    <property type="project" value="UniProtKB-UniPathway"/>
</dbReference>
<dbReference type="eggNOG" id="COG1605">
    <property type="taxonomic scope" value="Bacteria"/>
</dbReference>
<evidence type="ECO:0000256" key="12">
    <source>
        <dbReference type="ARBA" id="ARBA00023222"/>
    </source>
</evidence>
<dbReference type="SUPFAM" id="SSF53850">
    <property type="entry name" value="Periplasmic binding protein-like II"/>
    <property type="match status" value="1"/>
</dbReference>
<dbReference type="PANTHER" id="PTHR21022:SF19">
    <property type="entry name" value="PREPHENATE DEHYDRATASE-RELATED"/>
    <property type="match status" value="1"/>
</dbReference>
<dbReference type="Gene3D" id="1.20.59.10">
    <property type="entry name" value="Chorismate mutase"/>
    <property type="match status" value="1"/>
</dbReference>
<dbReference type="GO" id="GO:0005737">
    <property type="term" value="C:cytoplasm"/>
    <property type="evidence" value="ECO:0007669"/>
    <property type="project" value="UniProtKB-SubCell"/>
</dbReference>
<keyword evidence="11" id="KW-0057">Aromatic amino acid biosynthesis</keyword>
<evidence type="ECO:0000256" key="5">
    <source>
        <dbReference type="ARBA" id="ARBA00004817"/>
    </source>
</evidence>
<dbReference type="InterPro" id="IPR008242">
    <property type="entry name" value="Chor_mutase/pphenate_deHydtase"/>
</dbReference>
<evidence type="ECO:0000256" key="6">
    <source>
        <dbReference type="ARBA" id="ARBA00012404"/>
    </source>
</evidence>
<comment type="function">
    <text evidence="2">Catalyzes the Claisen rearrangement of chorismate to prephenate and the decarboxylation/dehydration of prephenate to phenylpyruvate.</text>
</comment>
<dbReference type="PIRSF" id="PIRSF001500">
    <property type="entry name" value="Chor_mut_pdt_Ppr"/>
    <property type="match status" value="1"/>
</dbReference>
<dbReference type="InterPro" id="IPR036263">
    <property type="entry name" value="Chorismate_II_sf"/>
</dbReference>
<keyword evidence="9" id="KW-0963">Cytoplasm</keyword>
<evidence type="ECO:0000256" key="17">
    <source>
        <dbReference type="ARBA" id="ARBA00031520"/>
    </source>
</evidence>
<dbReference type="PANTHER" id="PTHR21022">
    <property type="entry name" value="PREPHENATE DEHYDRATASE P PROTEIN"/>
    <property type="match status" value="1"/>
</dbReference>
<evidence type="ECO:0000256" key="7">
    <source>
        <dbReference type="ARBA" id="ARBA00013147"/>
    </source>
</evidence>
<comment type="catalytic activity">
    <reaction evidence="18">
        <text>prephenate + H(+) = 3-phenylpyruvate + CO2 + H2O</text>
        <dbReference type="Rhea" id="RHEA:21648"/>
        <dbReference type="ChEBI" id="CHEBI:15377"/>
        <dbReference type="ChEBI" id="CHEBI:15378"/>
        <dbReference type="ChEBI" id="CHEBI:16526"/>
        <dbReference type="ChEBI" id="CHEBI:18005"/>
        <dbReference type="ChEBI" id="CHEBI:29934"/>
        <dbReference type="EC" id="4.2.1.51"/>
    </reaction>
</comment>
<evidence type="ECO:0000256" key="16">
    <source>
        <dbReference type="ARBA" id="ARBA00031175"/>
    </source>
</evidence>
<dbReference type="InterPro" id="IPR010957">
    <property type="entry name" value="G/b/e-P-prot_chorismate_mutase"/>
</dbReference>
<dbReference type="EMBL" id="AAWS01000015">
    <property type="protein sequence ID" value="EAY28481.1"/>
    <property type="molecule type" value="Genomic_DNA"/>
</dbReference>
<dbReference type="SMART" id="SM00830">
    <property type="entry name" value="CM_2"/>
    <property type="match status" value="1"/>
</dbReference>
<organism evidence="23 24">
    <name type="scientific">Microscilla marina ATCC 23134</name>
    <dbReference type="NCBI Taxonomy" id="313606"/>
    <lineage>
        <taxon>Bacteria</taxon>
        <taxon>Pseudomonadati</taxon>
        <taxon>Bacteroidota</taxon>
        <taxon>Cytophagia</taxon>
        <taxon>Cytophagales</taxon>
        <taxon>Microscillaceae</taxon>
        <taxon>Microscilla</taxon>
    </lineage>
</organism>
<evidence type="ECO:0000313" key="23">
    <source>
        <dbReference type="EMBL" id="EAY28481.1"/>
    </source>
</evidence>
<dbReference type="EC" id="5.4.99.5" evidence="6"/>
<dbReference type="GO" id="GO:0004664">
    <property type="term" value="F:prephenate dehydratase activity"/>
    <property type="evidence" value="ECO:0007669"/>
    <property type="project" value="UniProtKB-EC"/>
</dbReference>
<comment type="pathway">
    <text evidence="5">Metabolic intermediate biosynthesis; prephenate biosynthesis; prephenate from chorismate: step 1/1.</text>
</comment>
<dbReference type="InterPro" id="IPR045865">
    <property type="entry name" value="ACT-like_dom_sf"/>
</dbReference>
<evidence type="ECO:0000259" key="22">
    <source>
        <dbReference type="PROSITE" id="PS51671"/>
    </source>
</evidence>
<dbReference type="GO" id="GO:0004106">
    <property type="term" value="F:chorismate mutase activity"/>
    <property type="evidence" value="ECO:0007669"/>
    <property type="project" value="UniProtKB-EC"/>
</dbReference>
<keyword evidence="12" id="KW-0584">Phenylalanine biosynthesis</keyword>
<sequence>MEKALDQLREQIDSVDNQLLALLNQRMSVVQKVGELKKSNNAIIYRPEREKSIIDRLEGLNDGLLTRGMIEAVFLEIFAASRNFELPERVGYLGPPGSFTHQAAEGRFGVTSEYIPLSNIQSVFESVDTERVRFGVIPIENNRQGFVGESVDMFYDLDVKIVAEIVLPIHHTFASRCDQLSDIKYIYSKDVAFKQCRKFLREYFGNTDVEIVPVDSTSKAAQMAMEVDNSAAICSDVAAKINNAPILFHNIEDTSDNQTRFLIISKNFTNKKSGADKTTVILKLPDVVGSLATFLQDFRDHGINLIKIENRPERTDTNFKAWFYLDLDGHIEDEHISKVLDKHGDKIKWLGSYVKLI</sequence>
<dbReference type="Gene3D" id="3.40.190.10">
    <property type="entry name" value="Periplasmic binding protein-like II"/>
    <property type="match status" value="2"/>
</dbReference>
<evidence type="ECO:0000313" key="24">
    <source>
        <dbReference type="Proteomes" id="UP000004095"/>
    </source>
</evidence>
<dbReference type="InterPro" id="IPR002701">
    <property type="entry name" value="CM_II_prokaryot"/>
</dbReference>
<dbReference type="Pfam" id="PF01817">
    <property type="entry name" value="CM_2"/>
    <property type="match status" value="1"/>
</dbReference>
<dbReference type="GO" id="GO:0046417">
    <property type="term" value="P:chorismate metabolic process"/>
    <property type="evidence" value="ECO:0007669"/>
    <property type="project" value="InterPro"/>
</dbReference>
<dbReference type="InterPro" id="IPR002912">
    <property type="entry name" value="ACT_dom"/>
</dbReference>
<evidence type="ECO:0000256" key="15">
    <source>
        <dbReference type="ARBA" id="ARBA00023268"/>
    </source>
</evidence>
<evidence type="ECO:0000256" key="4">
    <source>
        <dbReference type="ARBA" id="ARBA00004741"/>
    </source>
</evidence>
<comment type="pathway">
    <text evidence="4">Amino-acid biosynthesis; L-phenylalanine biosynthesis; phenylpyruvate from prephenate: step 1/1.</text>
</comment>
<dbReference type="InterPro" id="IPR036979">
    <property type="entry name" value="CM_dom_sf"/>
</dbReference>
<feature type="site" description="Essential for prephenate dehydratase activity" evidence="19">
    <location>
        <position position="259"/>
    </location>
</feature>
<dbReference type="Proteomes" id="UP000004095">
    <property type="component" value="Unassembled WGS sequence"/>
</dbReference>
<dbReference type="InterPro" id="IPR001086">
    <property type="entry name" value="Preph_deHydtase"/>
</dbReference>
<name>A1ZLU9_MICM2</name>
<evidence type="ECO:0000256" key="8">
    <source>
        <dbReference type="ARBA" id="ARBA00014401"/>
    </source>
</evidence>
<keyword evidence="13" id="KW-0413">Isomerase</keyword>
<dbReference type="AlphaFoldDB" id="A1ZLU9"/>
<feature type="domain" description="Chorismate mutase" evidence="20">
    <location>
        <begin position="1"/>
        <end position="89"/>
    </location>
</feature>
<keyword evidence="10" id="KW-0028">Amino-acid biosynthesis</keyword>
<evidence type="ECO:0000256" key="9">
    <source>
        <dbReference type="ARBA" id="ARBA00022490"/>
    </source>
</evidence>
<evidence type="ECO:0000259" key="21">
    <source>
        <dbReference type="PROSITE" id="PS51171"/>
    </source>
</evidence>
<dbReference type="OrthoDB" id="9802281at2"/>